<dbReference type="SUPFAM" id="SSF50129">
    <property type="entry name" value="GroES-like"/>
    <property type="match status" value="1"/>
</dbReference>
<comment type="cofactor">
    <cofactor evidence="4">
        <name>Zn(2+)</name>
        <dbReference type="ChEBI" id="CHEBI:29105"/>
    </cofactor>
</comment>
<dbReference type="PANTHER" id="PTHR43401:SF2">
    <property type="entry name" value="L-THREONINE 3-DEHYDROGENASE"/>
    <property type="match status" value="1"/>
</dbReference>
<dbReference type="CDD" id="cd08236">
    <property type="entry name" value="sugar_DH"/>
    <property type="match status" value="1"/>
</dbReference>
<evidence type="ECO:0000259" key="5">
    <source>
        <dbReference type="SMART" id="SM00829"/>
    </source>
</evidence>
<dbReference type="GO" id="GO:0016616">
    <property type="term" value="F:oxidoreductase activity, acting on the CH-OH group of donors, NAD or NADP as acceptor"/>
    <property type="evidence" value="ECO:0007669"/>
    <property type="project" value="UniProtKB-ARBA"/>
</dbReference>
<dbReference type="InterPro" id="IPR013149">
    <property type="entry name" value="ADH-like_C"/>
</dbReference>
<dbReference type="InterPro" id="IPR002328">
    <property type="entry name" value="ADH_Zn_CS"/>
</dbReference>
<feature type="domain" description="Enoyl reductase (ER)" evidence="5">
    <location>
        <begin position="7"/>
        <end position="341"/>
    </location>
</feature>
<evidence type="ECO:0000313" key="6">
    <source>
        <dbReference type="EMBL" id="VBB40662.1"/>
    </source>
</evidence>
<dbReference type="InterPro" id="IPR013154">
    <property type="entry name" value="ADH-like_N"/>
</dbReference>
<evidence type="ECO:0000256" key="1">
    <source>
        <dbReference type="ARBA" id="ARBA00022723"/>
    </source>
</evidence>
<dbReference type="InterPro" id="IPR011032">
    <property type="entry name" value="GroES-like_sf"/>
</dbReference>
<evidence type="ECO:0000256" key="2">
    <source>
        <dbReference type="ARBA" id="ARBA00022833"/>
    </source>
</evidence>
<dbReference type="Gene3D" id="3.90.180.10">
    <property type="entry name" value="Medium-chain alcohol dehydrogenases, catalytic domain"/>
    <property type="match status" value="1"/>
</dbReference>
<dbReference type="Pfam" id="PF00107">
    <property type="entry name" value="ADH_zinc_N"/>
    <property type="match status" value="1"/>
</dbReference>
<dbReference type="SUPFAM" id="SSF51735">
    <property type="entry name" value="NAD(P)-binding Rossmann-fold domains"/>
    <property type="match status" value="1"/>
</dbReference>
<proteinExistence type="inferred from homology"/>
<organism evidence="6">
    <name type="scientific">uncultured Spirochaetota bacterium</name>
    <dbReference type="NCBI Taxonomy" id="460511"/>
    <lineage>
        <taxon>Bacteria</taxon>
        <taxon>Pseudomonadati</taxon>
        <taxon>Spirochaetota</taxon>
        <taxon>environmental samples</taxon>
    </lineage>
</organism>
<dbReference type="AlphaFoldDB" id="A0A652ZY10"/>
<dbReference type="Gene3D" id="3.40.50.720">
    <property type="entry name" value="NAD(P)-binding Rossmann-like Domain"/>
    <property type="match status" value="1"/>
</dbReference>
<dbReference type="PROSITE" id="PS00059">
    <property type="entry name" value="ADH_ZINC"/>
    <property type="match status" value="1"/>
</dbReference>
<evidence type="ECO:0000256" key="3">
    <source>
        <dbReference type="ARBA" id="ARBA00023002"/>
    </source>
</evidence>
<accession>A0A652ZY10</accession>
<dbReference type="InterPro" id="IPR050129">
    <property type="entry name" value="Zn_alcohol_dh"/>
</dbReference>
<keyword evidence="2 4" id="KW-0862">Zinc</keyword>
<protein>
    <recommendedName>
        <fullName evidence="5">Enoyl reductase (ER) domain-containing protein</fullName>
    </recommendedName>
</protein>
<dbReference type="InterPro" id="IPR020843">
    <property type="entry name" value="ER"/>
</dbReference>
<evidence type="ECO:0000256" key="4">
    <source>
        <dbReference type="RuleBase" id="RU361277"/>
    </source>
</evidence>
<dbReference type="GO" id="GO:0008270">
    <property type="term" value="F:zinc ion binding"/>
    <property type="evidence" value="ECO:0007669"/>
    <property type="project" value="InterPro"/>
</dbReference>
<gene>
    <name evidence="6" type="ORF">TRIP_E310030</name>
</gene>
<keyword evidence="3" id="KW-0560">Oxidoreductase</keyword>
<dbReference type="EMBL" id="UPXP01000025">
    <property type="protein sequence ID" value="VBB40662.1"/>
    <property type="molecule type" value="Genomic_DNA"/>
</dbReference>
<reference evidence="6" key="1">
    <citation type="submission" date="2018-07" db="EMBL/GenBank/DDBJ databases">
        <authorList>
            <consortium name="Genoscope - CEA"/>
            <person name="William W."/>
        </authorList>
    </citation>
    <scope>NUCLEOTIDE SEQUENCE</scope>
    <source>
        <strain evidence="6">IK1</strain>
    </source>
</reference>
<keyword evidence="1 4" id="KW-0479">Metal-binding</keyword>
<name>A0A652ZY10_9SPIR</name>
<dbReference type="SMART" id="SM00829">
    <property type="entry name" value="PKS_ER"/>
    <property type="match status" value="1"/>
</dbReference>
<dbReference type="InterPro" id="IPR036291">
    <property type="entry name" value="NAD(P)-bd_dom_sf"/>
</dbReference>
<dbReference type="PANTHER" id="PTHR43401">
    <property type="entry name" value="L-THREONINE 3-DEHYDROGENASE"/>
    <property type="match status" value="1"/>
</dbReference>
<comment type="similarity">
    <text evidence="4">Belongs to the zinc-containing alcohol dehydrogenase family.</text>
</comment>
<sequence length="345" mass="38009">MRALVLEDYDKFVFRDIPIPKIANQDEVLIKVKAVSVCGSDVHGMSGATGRRLPPIIMGHEASGQIVQVGDGVKKFSIGDRVVFNSTLFCGHCDYCQHGMVNLCDERKVFGVSCEEYKIDGAYAEYIVVPERIVYSIPDRVSYEKAALIEPFSVGFHAVRVAELGLADTVLVYGSGTIGSFIIQSLKIKGAGKIIATDIDDDKLALAEEMGADYVINSKKTDAESEIKKIAPKGLDIVFDVVGKASVARQGLEMLKKGGRMVMVGLMDKEIAFPVQRITSWQLRIQGTYISSDEYPACIELISSGRVNLDPFIKHFVPLSEAPSWFNRLREAEKGLHKVIFNPEK</sequence>
<dbReference type="Pfam" id="PF08240">
    <property type="entry name" value="ADH_N"/>
    <property type="match status" value="1"/>
</dbReference>